<feature type="chain" id="PRO_5011540283" description="Adhesin domain-containing protein" evidence="1">
    <location>
        <begin position="26"/>
        <end position="529"/>
    </location>
</feature>
<accession>A0A1G7GTJ7</accession>
<sequence length="529" mass="59562">MKHILVFNHKLTVVFALLFSAILFAQDSYKESFSVSKDAVVTVNVSYADVVFETWNKNTVEVEAFIEGVNLSEKEKKDIFNNWNLDVLGNSKKVMITSKSGDVWDGLESSTSIESRALEGLKGLEALKDMPILKELKNMDWNVTIPDVPDYEKFPNWPFTKERPKVTSDAGTINFNFNDHNGYTFNRSVYEKNKEAYVAKLNKKYNKNVSVRETDAWLRDVDSWAEGFEKVMENWGEKFGKEFEVKFGPEFEKQMEEWGENFGKSMESWGENFGKSMEAWGENFGKEMEKWAEQFDEEGNNYSKEVITDAHGNKTISIQTSKSSSRKKSKAKKKIIIRMPKGTKTDINIRHGEVKMADVYNINATLNYAPFVANSIDGGESLINASYGPVSVNNWVNGVLKVNYVEDCKLNTVRDINLQANSSNVIVNTLEKTGILVGSFGNLFIGKVAPDFSTVDISLENTDATLSIPNTAFSFYFNGKKSPFSAPASLEIDKNVSGGRVLLNGFYKASNSLKKFNINASYSNVTLQN</sequence>
<protein>
    <recommendedName>
        <fullName evidence="4">Adhesin domain-containing protein</fullName>
    </recommendedName>
</protein>
<dbReference type="EMBL" id="FNBA01000003">
    <property type="protein sequence ID" value="SDE91431.1"/>
    <property type="molecule type" value="Genomic_DNA"/>
</dbReference>
<name>A0A1G7GTJ7_9FLAO</name>
<feature type="signal peptide" evidence="1">
    <location>
        <begin position="1"/>
        <end position="25"/>
    </location>
</feature>
<evidence type="ECO:0000256" key="1">
    <source>
        <dbReference type="SAM" id="SignalP"/>
    </source>
</evidence>
<reference evidence="2 3" key="1">
    <citation type="submission" date="2016-10" db="EMBL/GenBank/DDBJ databases">
        <authorList>
            <person name="de Groot N.N."/>
        </authorList>
    </citation>
    <scope>NUCLEOTIDE SEQUENCE [LARGE SCALE GENOMIC DNA]</scope>
    <source>
        <strain evidence="2 3">DSM 16195</strain>
    </source>
</reference>
<dbReference type="OrthoDB" id="1420424at2"/>
<keyword evidence="1" id="KW-0732">Signal</keyword>
<dbReference type="STRING" id="227084.SAMN05421855_103320"/>
<evidence type="ECO:0000313" key="2">
    <source>
        <dbReference type="EMBL" id="SDE91431.1"/>
    </source>
</evidence>
<evidence type="ECO:0008006" key="4">
    <source>
        <dbReference type="Google" id="ProtNLM"/>
    </source>
</evidence>
<dbReference type="RefSeq" id="WP_093144461.1">
    <property type="nucleotide sequence ID" value="NZ_BMWO01000003.1"/>
</dbReference>
<evidence type="ECO:0000313" key="3">
    <source>
        <dbReference type="Proteomes" id="UP000199321"/>
    </source>
</evidence>
<proteinExistence type="predicted"/>
<organism evidence="2 3">
    <name type="scientific">Ulvibacter litoralis</name>
    <dbReference type="NCBI Taxonomy" id="227084"/>
    <lineage>
        <taxon>Bacteria</taxon>
        <taxon>Pseudomonadati</taxon>
        <taxon>Bacteroidota</taxon>
        <taxon>Flavobacteriia</taxon>
        <taxon>Flavobacteriales</taxon>
        <taxon>Flavobacteriaceae</taxon>
        <taxon>Ulvibacter</taxon>
    </lineage>
</organism>
<gene>
    <name evidence="2" type="ORF">SAMN05421855_103320</name>
</gene>
<dbReference type="Proteomes" id="UP000199321">
    <property type="component" value="Unassembled WGS sequence"/>
</dbReference>
<keyword evidence="3" id="KW-1185">Reference proteome</keyword>
<dbReference type="AlphaFoldDB" id="A0A1G7GTJ7"/>